<dbReference type="InterPro" id="IPR054399">
    <property type="entry name" value="Fervidolysin-like_N_prodom"/>
</dbReference>
<feature type="domain" description="Fervidolysin-like N-terminal prodomain" evidence="1">
    <location>
        <begin position="16"/>
        <end position="81"/>
    </location>
</feature>
<evidence type="ECO:0000313" key="2">
    <source>
        <dbReference type="EMBL" id="PIS23208.1"/>
    </source>
</evidence>
<dbReference type="Pfam" id="PF22148">
    <property type="entry name" value="Fervidolysin_NPro-like"/>
    <property type="match status" value="1"/>
</dbReference>
<dbReference type="EMBL" id="PEYT01000009">
    <property type="protein sequence ID" value="PIS23208.1"/>
    <property type="molecule type" value="Genomic_DNA"/>
</dbReference>
<evidence type="ECO:0000313" key="3">
    <source>
        <dbReference type="Proteomes" id="UP000230340"/>
    </source>
</evidence>
<reference evidence="3" key="1">
    <citation type="submission" date="2017-09" db="EMBL/GenBank/DDBJ databases">
        <title>Depth-based differentiation of microbial function through sediment-hosted aquifers and enrichment of novel symbionts in the deep terrestrial subsurface.</title>
        <authorList>
            <person name="Probst A.J."/>
            <person name="Ladd B."/>
            <person name="Jarett J.K."/>
            <person name="Geller-Mcgrath D.E."/>
            <person name="Sieber C.M.K."/>
            <person name="Emerson J.B."/>
            <person name="Anantharaman K."/>
            <person name="Thomas B.C."/>
            <person name="Malmstrom R."/>
            <person name="Stieglmeier M."/>
            <person name="Klingl A."/>
            <person name="Woyke T."/>
            <person name="Ryan C.M."/>
            <person name="Banfield J.F."/>
        </authorList>
    </citation>
    <scope>NUCLEOTIDE SEQUENCE [LARGE SCALE GENOMIC DNA]</scope>
</reference>
<accession>A0A2H0XGE3</accession>
<dbReference type="AlphaFoldDB" id="A0A2H0XGE3"/>
<evidence type="ECO:0000259" key="1">
    <source>
        <dbReference type="Pfam" id="PF22148"/>
    </source>
</evidence>
<protein>
    <recommendedName>
        <fullName evidence="1">Fervidolysin-like N-terminal prodomain domain-containing protein</fullName>
    </recommendedName>
</protein>
<organism evidence="2 3">
    <name type="scientific">candidate division WWE3 bacterium CG08_land_8_20_14_0_20_40_13</name>
    <dbReference type="NCBI Taxonomy" id="1975084"/>
    <lineage>
        <taxon>Bacteria</taxon>
        <taxon>Katanobacteria</taxon>
    </lineage>
</organism>
<proteinExistence type="predicted"/>
<gene>
    <name evidence="2" type="ORF">COT49_01480</name>
</gene>
<sequence length="123" mass="13480">MFSVLLTPPIVTGKTIVTDRIVVSFSKKIQQTTIFSILAGYNLTVIKVIPSIDAFVLKTPQGKEDLIIDQLNTLDTVIYAERIGIARGATTPTDPDYGNLGQGFMPHKRYTHQTLGMFPQAVG</sequence>
<dbReference type="Proteomes" id="UP000230340">
    <property type="component" value="Unassembled WGS sequence"/>
</dbReference>
<comment type="caution">
    <text evidence="2">The sequence shown here is derived from an EMBL/GenBank/DDBJ whole genome shotgun (WGS) entry which is preliminary data.</text>
</comment>
<name>A0A2H0XGE3_UNCKA</name>